<evidence type="ECO:0000259" key="2">
    <source>
        <dbReference type="Pfam" id="PF01757"/>
    </source>
</evidence>
<keyword evidence="1" id="KW-0472">Membrane</keyword>
<keyword evidence="1" id="KW-1133">Transmembrane helix</keyword>
<dbReference type="GO" id="GO:0016747">
    <property type="term" value="F:acyltransferase activity, transferring groups other than amino-acyl groups"/>
    <property type="evidence" value="ECO:0007669"/>
    <property type="project" value="InterPro"/>
</dbReference>
<keyword evidence="3" id="KW-0012">Acyltransferase</keyword>
<dbReference type="Pfam" id="PF01757">
    <property type="entry name" value="Acyl_transf_3"/>
    <property type="match status" value="1"/>
</dbReference>
<feature type="domain" description="Acyltransferase 3" evidence="2">
    <location>
        <begin position="19"/>
        <end position="219"/>
    </location>
</feature>
<dbReference type="EMBL" id="CP045997">
    <property type="protein sequence ID" value="QHW01411.1"/>
    <property type="molecule type" value="Genomic_DNA"/>
</dbReference>
<feature type="transmembrane region" description="Helical" evidence="1">
    <location>
        <begin position="28"/>
        <end position="47"/>
    </location>
</feature>
<keyword evidence="1" id="KW-0812">Transmembrane</keyword>
<feature type="transmembrane region" description="Helical" evidence="1">
    <location>
        <begin position="203"/>
        <end position="225"/>
    </location>
</feature>
<keyword evidence="4" id="KW-1185">Reference proteome</keyword>
<evidence type="ECO:0000313" key="4">
    <source>
        <dbReference type="Proteomes" id="UP000464577"/>
    </source>
</evidence>
<reference evidence="3 4" key="1">
    <citation type="submission" date="2019-11" db="EMBL/GenBank/DDBJ databases">
        <title>Spirosoma endbachense sp. nov., isolated from a natural salt meadow.</title>
        <authorList>
            <person name="Rojas J."/>
            <person name="Ambika Manirajan B."/>
            <person name="Ratering S."/>
            <person name="Suarez C."/>
            <person name="Geissler-Plaum R."/>
            <person name="Schnell S."/>
        </authorList>
    </citation>
    <scope>NUCLEOTIDE SEQUENCE [LARGE SCALE GENOMIC DNA]</scope>
    <source>
        <strain evidence="3 4">I-24</strain>
    </source>
</reference>
<evidence type="ECO:0000313" key="3">
    <source>
        <dbReference type="EMBL" id="QHW01411.1"/>
    </source>
</evidence>
<feature type="transmembrane region" description="Helical" evidence="1">
    <location>
        <begin position="125"/>
        <end position="142"/>
    </location>
</feature>
<name>A0A6P1WC01_9BACT</name>
<accession>A0A6P1WC01</accession>
<proteinExistence type="predicted"/>
<dbReference type="RefSeq" id="WP_162391813.1">
    <property type="nucleotide sequence ID" value="NZ_CP045997.1"/>
</dbReference>
<gene>
    <name evidence="3" type="ORF">GJR95_21615</name>
</gene>
<feature type="transmembrane region" description="Helical" evidence="1">
    <location>
        <begin position="148"/>
        <end position="163"/>
    </location>
</feature>
<feature type="transmembrane region" description="Helical" evidence="1">
    <location>
        <begin position="96"/>
        <end position="118"/>
    </location>
</feature>
<organism evidence="3 4">
    <name type="scientific">Spirosoma endbachense</name>
    <dbReference type="NCBI Taxonomy" id="2666025"/>
    <lineage>
        <taxon>Bacteria</taxon>
        <taxon>Pseudomonadati</taxon>
        <taxon>Bacteroidota</taxon>
        <taxon>Cytophagia</taxon>
        <taxon>Cytophagales</taxon>
        <taxon>Cytophagaceae</taxon>
        <taxon>Spirosoma</taxon>
    </lineage>
</organism>
<sequence length="248" mass="29431">MQYFFIKISCFTRNTKRITQANVINGSIWTIPYEFKCYLLIIILAFLNIYKNKFALLAVYILILVVNILHHKTYELYNTSGIINPDLIPYFPSQKFMTTLNLEYFLLFFLSGSLFYFYRNYIPRSLVLFSISLFFLIFSASWVGYFELIQPFFGSYILFYLAFSKKLKFYSFAKYGDFSYGIYLYGWPIQQLVLLYIGQQLSMLGNFIVSFLLILIFSAFSWYLVEKPFLSLKGKSFSINFSYLKVRL</sequence>
<evidence type="ECO:0000256" key="1">
    <source>
        <dbReference type="SAM" id="Phobius"/>
    </source>
</evidence>
<feature type="transmembrane region" description="Helical" evidence="1">
    <location>
        <begin position="54"/>
        <end position="70"/>
    </location>
</feature>
<dbReference type="AlphaFoldDB" id="A0A6P1WC01"/>
<feature type="transmembrane region" description="Helical" evidence="1">
    <location>
        <begin position="175"/>
        <end position="197"/>
    </location>
</feature>
<dbReference type="InterPro" id="IPR002656">
    <property type="entry name" value="Acyl_transf_3_dom"/>
</dbReference>
<keyword evidence="3" id="KW-0808">Transferase</keyword>
<dbReference type="KEGG" id="senf:GJR95_21615"/>
<protein>
    <submittedName>
        <fullName evidence="3">Acyltransferase family protein</fullName>
    </submittedName>
</protein>
<dbReference type="Proteomes" id="UP000464577">
    <property type="component" value="Chromosome"/>
</dbReference>